<accession>A0ABT6HA03</accession>
<dbReference type="RefSeq" id="WP_124566030.1">
    <property type="nucleotide sequence ID" value="NZ_JARRRY010000033.1"/>
</dbReference>
<sequence>MVWLGFFLIAAYAFVKSMRVLFMTTRQSGRFFSASNLLLLCSIYTTILIAFGIGYLVLEEMGLPVLEEDGRSLDVHSFEMIEVCMYFSAITLLSVGYGDITPIGIGRWLAIVEALVGYTMPAAFLVHTVIEHEKR</sequence>
<feature type="transmembrane region" description="Helical" evidence="1">
    <location>
        <begin position="78"/>
        <end position="97"/>
    </location>
</feature>
<organism evidence="3 4">
    <name type="scientific">Ectobacillus antri</name>
    <dbReference type="NCBI Taxonomy" id="2486280"/>
    <lineage>
        <taxon>Bacteria</taxon>
        <taxon>Bacillati</taxon>
        <taxon>Bacillota</taxon>
        <taxon>Bacilli</taxon>
        <taxon>Bacillales</taxon>
        <taxon>Bacillaceae</taxon>
        <taxon>Ectobacillus</taxon>
    </lineage>
</organism>
<dbReference type="Gene3D" id="1.10.287.70">
    <property type="match status" value="1"/>
</dbReference>
<evidence type="ECO:0000313" key="3">
    <source>
        <dbReference type="EMBL" id="MDG5755554.1"/>
    </source>
</evidence>
<comment type="caution">
    <text evidence="3">The sequence shown here is derived from an EMBL/GenBank/DDBJ whole genome shotgun (WGS) entry which is preliminary data.</text>
</comment>
<reference evidence="3 4" key="1">
    <citation type="submission" date="2023-04" db="EMBL/GenBank/DDBJ databases">
        <title>Ectobacillus antri isolated from activated sludge.</title>
        <authorList>
            <person name="Yan P."/>
            <person name="Liu X."/>
        </authorList>
    </citation>
    <scope>NUCLEOTIDE SEQUENCE [LARGE SCALE GENOMIC DNA]</scope>
    <source>
        <strain evidence="3 4">C18H</strain>
    </source>
</reference>
<keyword evidence="3" id="KW-0406">Ion transport</keyword>
<keyword evidence="3" id="KW-0407">Ion channel</keyword>
<feature type="domain" description="Potassium channel" evidence="2">
    <location>
        <begin position="82"/>
        <end position="126"/>
    </location>
</feature>
<dbReference type="Proteomes" id="UP001218246">
    <property type="component" value="Unassembled WGS sequence"/>
</dbReference>
<proteinExistence type="predicted"/>
<evidence type="ECO:0000259" key="2">
    <source>
        <dbReference type="Pfam" id="PF07885"/>
    </source>
</evidence>
<keyword evidence="1" id="KW-1133">Transmembrane helix</keyword>
<dbReference type="SUPFAM" id="SSF81324">
    <property type="entry name" value="Voltage-gated potassium channels"/>
    <property type="match status" value="1"/>
</dbReference>
<keyword evidence="3" id="KW-0813">Transport</keyword>
<dbReference type="InterPro" id="IPR013099">
    <property type="entry name" value="K_chnl_dom"/>
</dbReference>
<evidence type="ECO:0000256" key="1">
    <source>
        <dbReference type="SAM" id="Phobius"/>
    </source>
</evidence>
<protein>
    <submittedName>
        <fullName evidence="3">Potassium channel family protein</fullName>
    </submittedName>
</protein>
<dbReference type="GO" id="GO:0034220">
    <property type="term" value="P:monoatomic ion transmembrane transport"/>
    <property type="evidence" value="ECO:0007669"/>
    <property type="project" value="UniProtKB-KW"/>
</dbReference>
<keyword evidence="1" id="KW-0812">Transmembrane</keyword>
<evidence type="ECO:0000313" key="4">
    <source>
        <dbReference type="Proteomes" id="UP001218246"/>
    </source>
</evidence>
<feature type="transmembrane region" description="Helical" evidence="1">
    <location>
        <begin position="37"/>
        <end position="58"/>
    </location>
</feature>
<dbReference type="EMBL" id="JARULN010000033">
    <property type="protein sequence ID" value="MDG5755554.1"/>
    <property type="molecule type" value="Genomic_DNA"/>
</dbReference>
<keyword evidence="4" id="KW-1185">Reference proteome</keyword>
<dbReference type="Pfam" id="PF07885">
    <property type="entry name" value="Ion_trans_2"/>
    <property type="match status" value="1"/>
</dbReference>
<feature type="transmembrane region" description="Helical" evidence="1">
    <location>
        <begin position="109"/>
        <end position="130"/>
    </location>
</feature>
<name>A0ABT6HA03_9BACI</name>
<gene>
    <name evidence="3" type="ORF">P6P90_16800</name>
</gene>
<feature type="transmembrane region" description="Helical" evidence="1">
    <location>
        <begin position="6"/>
        <end position="25"/>
    </location>
</feature>
<keyword evidence="1" id="KW-0472">Membrane</keyword>